<protein>
    <recommendedName>
        <fullName evidence="11">Fluoride-specific ion channel FluC</fullName>
    </recommendedName>
</protein>
<dbReference type="GeneID" id="78293744"/>
<feature type="binding site" evidence="11">
    <location>
        <position position="80"/>
    </location>
    <ligand>
        <name>Na(+)</name>
        <dbReference type="ChEBI" id="CHEBI:29101"/>
        <note>structural</note>
    </ligand>
</feature>
<feature type="binding site" evidence="11">
    <location>
        <position position="77"/>
    </location>
    <ligand>
        <name>Na(+)</name>
        <dbReference type="ChEBI" id="CHEBI:29101"/>
        <note>structural</note>
    </ligand>
</feature>
<dbReference type="Proteomes" id="UP000245959">
    <property type="component" value="Unassembled WGS sequence"/>
</dbReference>
<comment type="function">
    <text evidence="11">Fluoride-specific ion channel. Important for reducing fluoride concentration in the cell, thus reducing its toxicity.</text>
</comment>
<feature type="transmembrane region" description="Helical" evidence="11">
    <location>
        <begin position="105"/>
        <end position="126"/>
    </location>
</feature>
<dbReference type="HAMAP" id="MF_00454">
    <property type="entry name" value="FluC"/>
    <property type="match status" value="1"/>
</dbReference>
<evidence type="ECO:0000256" key="5">
    <source>
        <dbReference type="ARBA" id="ARBA00022989"/>
    </source>
</evidence>
<name>A0A2U1BBI1_9BACT</name>
<evidence type="ECO:0000256" key="9">
    <source>
        <dbReference type="ARBA" id="ARBA00035120"/>
    </source>
</evidence>
<evidence type="ECO:0000256" key="2">
    <source>
        <dbReference type="ARBA" id="ARBA00022475"/>
    </source>
</evidence>
<proteinExistence type="inferred from homology"/>
<gene>
    <name evidence="11" type="primary">fluC</name>
    <name evidence="11" type="synonym">crcB</name>
    <name evidence="12" type="ORF">C8D82_101214</name>
</gene>
<dbReference type="InterPro" id="IPR003691">
    <property type="entry name" value="FluC"/>
</dbReference>
<evidence type="ECO:0000313" key="12">
    <source>
        <dbReference type="EMBL" id="PVY46015.1"/>
    </source>
</evidence>
<comment type="activity regulation">
    <text evidence="11">Na(+) is not transported, but it plays an essential structural role and its presence is essential for fluoride channel function.</text>
</comment>
<dbReference type="EMBL" id="QEKH01000001">
    <property type="protein sequence ID" value="PVY46015.1"/>
    <property type="molecule type" value="Genomic_DNA"/>
</dbReference>
<keyword evidence="5 11" id="KW-1133">Transmembrane helix</keyword>
<evidence type="ECO:0000256" key="8">
    <source>
        <dbReference type="ARBA" id="ARBA00023303"/>
    </source>
</evidence>
<keyword evidence="13" id="KW-1185">Reference proteome</keyword>
<dbReference type="GO" id="GO:0140114">
    <property type="term" value="P:cellular detoxification of fluoride"/>
    <property type="evidence" value="ECO:0007669"/>
    <property type="project" value="UniProtKB-UniRule"/>
</dbReference>
<dbReference type="AlphaFoldDB" id="A0A2U1BBI1"/>
<keyword evidence="2 11" id="KW-1003">Cell membrane</keyword>
<evidence type="ECO:0000256" key="10">
    <source>
        <dbReference type="ARBA" id="ARBA00035585"/>
    </source>
</evidence>
<keyword evidence="11" id="KW-0915">Sodium</keyword>
<dbReference type="GO" id="GO:0062054">
    <property type="term" value="F:fluoride channel activity"/>
    <property type="evidence" value="ECO:0007669"/>
    <property type="project" value="UniProtKB-UniRule"/>
</dbReference>
<keyword evidence="6 11" id="KW-0406">Ion transport</keyword>
<sequence>MSFKLILLIMAAGAFGTLCRVASIRFLTAACGDTLPFATMAVNILGSFIAGLVYVLLRQKYEGLAPYLPVVMLGFLGAFTTFSTFALENAHFLAAGSCGRAAVNILLQNFLGIAAALGGLFLGRAFV</sequence>
<reference evidence="12 13" key="1">
    <citation type="submission" date="2018-04" db="EMBL/GenBank/DDBJ databases">
        <title>Genomic Encyclopedia of Type Strains, Phase IV (KMG-IV): sequencing the most valuable type-strain genomes for metagenomic binning, comparative biology and taxonomic classification.</title>
        <authorList>
            <person name="Goeker M."/>
        </authorList>
    </citation>
    <scope>NUCLEOTIDE SEQUENCE [LARGE SCALE GENOMIC DNA]</scope>
    <source>
        <strain evidence="12 13">DSM 14823</strain>
    </source>
</reference>
<evidence type="ECO:0000313" key="13">
    <source>
        <dbReference type="Proteomes" id="UP000245959"/>
    </source>
</evidence>
<dbReference type="GO" id="GO:0005886">
    <property type="term" value="C:plasma membrane"/>
    <property type="evidence" value="ECO:0007669"/>
    <property type="project" value="UniProtKB-SubCell"/>
</dbReference>
<feature type="transmembrane region" description="Helical" evidence="11">
    <location>
        <begin position="37"/>
        <end position="57"/>
    </location>
</feature>
<evidence type="ECO:0000256" key="4">
    <source>
        <dbReference type="ARBA" id="ARBA00022692"/>
    </source>
</evidence>
<keyword evidence="11" id="KW-0813">Transport</keyword>
<evidence type="ECO:0000256" key="7">
    <source>
        <dbReference type="ARBA" id="ARBA00023136"/>
    </source>
</evidence>
<keyword evidence="8 11" id="KW-0407">Ion channel</keyword>
<evidence type="ECO:0000256" key="3">
    <source>
        <dbReference type="ARBA" id="ARBA00022519"/>
    </source>
</evidence>
<comment type="subcellular location">
    <subcellularLocation>
        <location evidence="1 11">Cell membrane</location>
        <topology evidence="1 11">Multi-pass membrane protein</topology>
    </subcellularLocation>
</comment>
<keyword evidence="4 11" id="KW-0812">Transmembrane</keyword>
<organism evidence="12 13">
    <name type="scientific">Victivallis vadensis</name>
    <dbReference type="NCBI Taxonomy" id="172901"/>
    <lineage>
        <taxon>Bacteria</taxon>
        <taxon>Pseudomonadati</taxon>
        <taxon>Lentisphaerota</taxon>
        <taxon>Lentisphaeria</taxon>
        <taxon>Victivallales</taxon>
        <taxon>Victivallaceae</taxon>
        <taxon>Victivallis</taxon>
    </lineage>
</organism>
<keyword evidence="11" id="KW-0479">Metal-binding</keyword>
<dbReference type="GO" id="GO:0046872">
    <property type="term" value="F:metal ion binding"/>
    <property type="evidence" value="ECO:0007669"/>
    <property type="project" value="UniProtKB-KW"/>
</dbReference>
<comment type="caution">
    <text evidence="12">The sequence shown here is derived from an EMBL/GenBank/DDBJ whole genome shotgun (WGS) entry which is preliminary data.</text>
</comment>
<keyword evidence="3" id="KW-0997">Cell inner membrane</keyword>
<dbReference type="PANTHER" id="PTHR28259">
    <property type="entry name" value="FLUORIDE EXPORT PROTEIN 1-RELATED"/>
    <property type="match status" value="1"/>
</dbReference>
<evidence type="ECO:0000256" key="11">
    <source>
        <dbReference type="HAMAP-Rule" id="MF_00454"/>
    </source>
</evidence>
<accession>A0A2U1BBI1</accession>
<dbReference type="RefSeq" id="WP_116882405.1">
    <property type="nucleotide sequence ID" value="NZ_JAXYZK010000082.1"/>
</dbReference>
<evidence type="ECO:0000256" key="1">
    <source>
        <dbReference type="ARBA" id="ARBA00004651"/>
    </source>
</evidence>
<comment type="catalytic activity">
    <reaction evidence="10">
        <text>fluoride(in) = fluoride(out)</text>
        <dbReference type="Rhea" id="RHEA:76159"/>
        <dbReference type="ChEBI" id="CHEBI:17051"/>
    </reaction>
    <physiologicalReaction direction="left-to-right" evidence="10">
        <dbReference type="Rhea" id="RHEA:76160"/>
    </physiologicalReaction>
</comment>
<keyword evidence="7 11" id="KW-0472">Membrane</keyword>
<dbReference type="PANTHER" id="PTHR28259:SF1">
    <property type="entry name" value="FLUORIDE EXPORT PROTEIN 1-RELATED"/>
    <property type="match status" value="1"/>
</dbReference>
<comment type="similarity">
    <text evidence="9 11">Belongs to the fluoride channel Fluc/FEX (TC 1.A.43) family.</text>
</comment>
<dbReference type="Pfam" id="PF02537">
    <property type="entry name" value="CRCB"/>
    <property type="match status" value="1"/>
</dbReference>
<evidence type="ECO:0000256" key="6">
    <source>
        <dbReference type="ARBA" id="ARBA00023065"/>
    </source>
</evidence>
<feature type="transmembrane region" description="Helical" evidence="11">
    <location>
        <begin position="64"/>
        <end position="85"/>
    </location>
</feature>